<dbReference type="EMBL" id="JASCZI010243232">
    <property type="protein sequence ID" value="MED6212911.1"/>
    <property type="molecule type" value="Genomic_DNA"/>
</dbReference>
<reference evidence="1 2" key="1">
    <citation type="journal article" date="2023" name="Plants (Basel)">
        <title>Bridging the Gap: Combining Genomics and Transcriptomics Approaches to Understand Stylosanthes scabra, an Orphan Legume from the Brazilian Caatinga.</title>
        <authorList>
            <person name="Ferreira-Neto J.R.C."/>
            <person name="da Silva M.D."/>
            <person name="Binneck E."/>
            <person name="de Melo N.F."/>
            <person name="da Silva R.H."/>
            <person name="de Melo A.L.T.M."/>
            <person name="Pandolfi V."/>
            <person name="Bustamante F.O."/>
            <person name="Brasileiro-Vidal A.C."/>
            <person name="Benko-Iseppon A.M."/>
        </authorList>
    </citation>
    <scope>NUCLEOTIDE SEQUENCE [LARGE SCALE GENOMIC DNA]</scope>
    <source>
        <tissue evidence="1">Leaves</tissue>
    </source>
</reference>
<proteinExistence type="predicted"/>
<evidence type="ECO:0000313" key="2">
    <source>
        <dbReference type="Proteomes" id="UP001341840"/>
    </source>
</evidence>
<protein>
    <submittedName>
        <fullName evidence="1">Uncharacterized protein</fullName>
    </submittedName>
</protein>
<sequence>MPAFVSHQSEKKVVAAPKSAIKARKLFDEANKSAVRTKKGISLNGEDHQNASNFSEVVVLVREGQSINKENNSSMAYEDGSTPISSQLRDLFNRLKLLYSSTPLFVQILEKECSSLDSMSVDIMEPKPPVVDQIISTNDRRDIMNPKSPWEIFSVHFSGVNICSIYSIAN</sequence>
<name>A0ABU6YSL4_9FABA</name>
<keyword evidence="2" id="KW-1185">Reference proteome</keyword>
<gene>
    <name evidence="1" type="ORF">PIB30_088002</name>
</gene>
<organism evidence="1 2">
    <name type="scientific">Stylosanthes scabra</name>
    <dbReference type="NCBI Taxonomy" id="79078"/>
    <lineage>
        <taxon>Eukaryota</taxon>
        <taxon>Viridiplantae</taxon>
        <taxon>Streptophyta</taxon>
        <taxon>Embryophyta</taxon>
        <taxon>Tracheophyta</taxon>
        <taxon>Spermatophyta</taxon>
        <taxon>Magnoliopsida</taxon>
        <taxon>eudicotyledons</taxon>
        <taxon>Gunneridae</taxon>
        <taxon>Pentapetalae</taxon>
        <taxon>rosids</taxon>
        <taxon>fabids</taxon>
        <taxon>Fabales</taxon>
        <taxon>Fabaceae</taxon>
        <taxon>Papilionoideae</taxon>
        <taxon>50 kb inversion clade</taxon>
        <taxon>dalbergioids sensu lato</taxon>
        <taxon>Dalbergieae</taxon>
        <taxon>Pterocarpus clade</taxon>
        <taxon>Stylosanthes</taxon>
    </lineage>
</organism>
<accession>A0ABU6YSL4</accession>
<dbReference type="Proteomes" id="UP001341840">
    <property type="component" value="Unassembled WGS sequence"/>
</dbReference>
<comment type="caution">
    <text evidence="1">The sequence shown here is derived from an EMBL/GenBank/DDBJ whole genome shotgun (WGS) entry which is preliminary data.</text>
</comment>
<evidence type="ECO:0000313" key="1">
    <source>
        <dbReference type="EMBL" id="MED6212911.1"/>
    </source>
</evidence>